<name>A0AAU9CRL9_9LACO</name>
<keyword evidence="2" id="KW-0238">DNA-binding</keyword>
<sequence>MVHDTGRFLKIAARQLTKDFDQFARNYDLTATQMSIIDHLGRNSIEILQKDIEEEFNIRRSTATLVLQRMEKKGLVERTAAKRDARQKAVSLTQKGQQLVKIVSDYMNHQQHLLQQHFSNEEIKTFEKILHYYMGDYKF</sequence>
<dbReference type="PANTHER" id="PTHR42756">
    <property type="entry name" value="TRANSCRIPTIONAL REGULATOR, MARR"/>
    <property type="match status" value="1"/>
</dbReference>
<dbReference type="InterPro" id="IPR036388">
    <property type="entry name" value="WH-like_DNA-bd_sf"/>
</dbReference>
<accession>A0AAU9CRL9</accession>
<dbReference type="InterPro" id="IPR000835">
    <property type="entry name" value="HTH_MarR-typ"/>
</dbReference>
<dbReference type="Proteomes" id="UP001321804">
    <property type="component" value="Chromosome"/>
</dbReference>
<dbReference type="KEGG" id="xak:KIMC2_11410"/>
<dbReference type="EMBL" id="AP026801">
    <property type="protein sequence ID" value="BDR56579.1"/>
    <property type="molecule type" value="Genomic_DNA"/>
</dbReference>
<gene>
    <name evidence="5" type="primary">rmaI</name>
    <name evidence="5" type="ORF">KIMC2_11410</name>
</gene>
<dbReference type="PRINTS" id="PR00598">
    <property type="entry name" value="HTHMARR"/>
</dbReference>
<dbReference type="PANTHER" id="PTHR42756:SF1">
    <property type="entry name" value="TRANSCRIPTIONAL REPRESSOR OF EMRAB OPERON"/>
    <property type="match status" value="1"/>
</dbReference>
<keyword evidence="1" id="KW-0805">Transcription regulation</keyword>
<dbReference type="InterPro" id="IPR036390">
    <property type="entry name" value="WH_DNA-bd_sf"/>
</dbReference>
<dbReference type="GO" id="GO:0003677">
    <property type="term" value="F:DNA binding"/>
    <property type="evidence" value="ECO:0007669"/>
    <property type="project" value="UniProtKB-KW"/>
</dbReference>
<keyword evidence="3" id="KW-0804">Transcription</keyword>
<evidence type="ECO:0000313" key="6">
    <source>
        <dbReference type="Proteomes" id="UP001321804"/>
    </source>
</evidence>
<dbReference type="Pfam" id="PF12802">
    <property type="entry name" value="MarR_2"/>
    <property type="match status" value="1"/>
</dbReference>
<dbReference type="PROSITE" id="PS50995">
    <property type="entry name" value="HTH_MARR_2"/>
    <property type="match status" value="1"/>
</dbReference>
<proteinExistence type="predicted"/>
<evidence type="ECO:0000256" key="1">
    <source>
        <dbReference type="ARBA" id="ARBA00023015"/>
    </source>
</evidence>
<protein>
    <submittedName>
        <fullName evidence="5">Transcriptional regulator</fullName>
    </submittedName>
</protein>
<evidence type="ECO:0000256" key="2">
    <source>
        <dbReference type="ARBA" id="ARBA00023125"/>
    </source>
</evidence>
<evidence type="ECO:0000313" key="5">
    <source>
        <dbReference type="EMBL" id="BDR56579.1"/>
    </source>
</evidence>
<evidence type="ECO:0000259" key="4">
    <source>
        <dbReference type="PROSITE" id="PS50995"/>
    </source>
</evidence>
<evidence type="ECO:0000256" key="3">
    <source>
        <dbReference type="ARBA" id="ARBA00023163"/>
    </source>
</evidence>
<feature type="domain" description="HTH marR-type" evidence="4">
    <location>
        <begin position="2"/>
        <end position="135"/>
    </location>
</feature>
<keyword evidence="6" id="KW-1185">Reference proteome</keyword>
<dbReference type="AlphaFoldDB" id="A0AAU9CRL9"/>
<reference evidence="5 6" key="1">
    <citation type="journal article" date="2023" name="Microbiol. Spectr.">
        <title>Symbiosis of Carpenter Bees with Uncharacterized Lactic Acid Bacteria Showing NAD Auxotrophy.</title>
        <authorList>
            <person name="Kawasaki S."/>
            <person name="Ozawa K."/>
            <person name="Mori T."/>
            <person name="Yamamoto A."/>
            <person name="Ito M."/>
            <person name="Ohkuma M."/>
            <person name="Sakamoto M."/>
            <person name="Matsutani M."/>
        </authorList>
    </citation>
    <scope>NUCLEOTIDE SEQUENCE [LARGE SCALE GENOMIC DNA]</scope>
    <source>
        <strain evidence="5 6">KimC2</strain>
    </source>
</reference>
<dbReference type="RefSeq" id="WP_317694852.1">
    <property type="nucleotide sequence ID" value="NZ_AP026801.1"/>
</dbReference>
<dbReference type="SMART" id="SM00347">
    <property type="entry name" value="HTH_MARR"/>
    <property type="match status" value="1"/>
</dbReference>
<dbReference type="Gene3D" id="1.10.10.10">
    <property type="entry name" value="Winged helix-like DNA-binding domain superfamily/Winged helix DNA-binding domain"/>
    <property type="match status" value="1"/>
</dbReference>
<organism evidence="5 6">
    <name type="scientific">Xylocopilactobacillus apis</name>
    <dbReference type="NCBI Taxonomy" id="2932183"/>
    <lineage>
        <taxon>Bacteria</taxon>
        <taxon>Bacillati</taxon>
        <taxon>Bacillota</taxon>
        <taxon>Bacilli</taxon>
        <taxon>Lactobacillales</taxon>
        <taxon>Lactobacillaceae</taxon>
        <taxon>Xylocopilactobacillus</taxon>
    </lineage>
</organism>
<dbReference type="GO" id="GO:0003700">
    <property type="term" value="F:DNA-binding transcription factor activity"/>
    <property type="evidence" value="ECO:0007669"/>
    <property type="project" value="InterPro"/>
</dbReference>
<dbReference type="SUPFAM" id="SSF46785">
    <property type="entry name" value="Winged helix' DNA-binding domain"/>
    <property type="match status" value="1"/>
</dbReference>